<accession>A0A2H3DX94</accession>
<dbReference type="PANTHER" id="PTHR16047">
    <property type="entry name" value="RFWD3 PROTEIN"/>
    <property type="match status" value="1"/>
</dbReference>
<dbReference type="OMA" id="MYVEDDD"/>
<dbReference type="OrthoDB" id="6270329at2759"/>
<feature type="domain" description="RING-type" evidence="6">
    <location>
        <begin position="4"/>
        <end position="48"/>
    </location>
</feature>
<dbReference type="PANTHER" id="PTHR16047:SF7">
    <property type="entry name" value="E3 UBIQUITIN-PROTEIN LIGASE RFWD3"/>
    <property type="match status" value="1"/>
</dbReference>
<dbReference type="Proteomes" id="UP000217790">
    <property type="component" value="Unassembled WGS sequence"/>
</dbReference>
<feature type="coiled-coil region" evidence="5">
    <location>
        <begin position="85"/>
        <end position="112"/>
    </location>
</feature>
<evidence type="ECO:0000256" key="2">
    <source>
        <dbReference type="ARBA" id="ARBA00022771"/>
    </source>
</evidence>
<evidence type="ECO:0000256" key="4">
    <source>
        <dbReference type="PROSITE-ProRule" id="PRU00175"/>
    </source>
</evidence>
<dbReference type="GO" id="GO:0016567">
    <property type="term" value="P:protein ubiquitination"/>
    <property type="evidence" value="ECO:0007669"/>
    <property type="project" value="InterPro"/>
</dbReference>
<sequence length="203" mass="22870">MIECSICYNPLVDPCAAACGHIFCSACIEKWFAFSALHQLVCKCPNCNQDIYKSGLRKVYISQSEALVKELSALRIQVKDLDAYNTSLRTEVEGLRTELEGYQNLTEKLLADMYVDDDDQPEQRNKVASAIYGTFQTVFLRDDHLLGVVSACYDAVTSVGSALFLQTVLLGVELVWRVVNRPEDSLRKAALYVWIPPTLLHRR</sequence>
<name>A0A2H3DX94_ARMGA</name>
<dbReference type="GO" id="GO:0004842">
    <property type="term" value="F:ubiquitin-protein transferase activity"/>
    <property type="evidence" value="ECO:0007669"/>
    <property type="project" value="InterPro"/>
</dbReference>
<dbReference type="InParanoid" id="A0A2H3DX94"/>
<proteinExistence type="predicted"/>
<dbReference type="AlphaFoldDB" id="A0A2H3DX94"/>
<reference evidence="8" key="1">
    <citation type="journal article" date="2017" name="Nat. Ecol. Evol.">
        <title>Genome expansion and lineage-specific genetic innovations in the forest pathogenic fungi Armillaria.</title>
        <authorList>
            <person name="Sipos G."/>
            <person name="Prasanna A.N."/>
            <person name="Walter M.C."/>
            <person name="O'Connor E."/>
            <person name="Balint B."/>
            <person name="Krizsan K."/>
            <person name="Kiss B."/>
            <person name="Hess J."/>
            <person name="Varga T."/>
            <person name="Slot J."/>
            <person name="Riley R."/>
            <person name="Boka B."/>
            <person name="Rigling D."/>
            <person name="Barry K."/>
            <person name="Lee J."/>
            <person name="Mihaltcheva S."/>
            <person name="LaButti K."/>
            <person name="Lipzen A."/>
            <person name="Waldron R."/>
            <person name="Moloney N.M."/>
            <person name="Sperisen C."/>
            <person name="Kredics L."/>
            <person name="Vagvoelgyi C."/>
            <person name="Patrignani A."/>
            <person name="Fitzpatrick D."/>
            <person name="Nagy I."/>
            <person name="Doyle S."/>
            <person name="Anderson J.B."/>
            <person name="Grigoriev I.V."/>
            <person name="Gueldener U."/>
            <person name="Muensterkoetter M."/>
            <person name="Nagy L.G."/>
        </authorList>
    </citation>
    <scope>NUCLEOTIDE SEQUENCE [LARGE SCALE GENOMIC DNA]</scope>
    <source>
        <strain evidence="8">Ar21-2</strain>
    </source>
</reference>
<dbReference type="Pfam" id="PF00097">
    <property type="entry name" value="zf-C3HC4"/>
    <property type="match status" value="1"/>
</dbReference>
<evidence type="ECO:0000313" key="8">
    <source>
        <dbReference type="Proteomes" id="UP000217790"/>
    </source>
</evidence>
<keyword evidence="3" id="KW-0862">Zinc</keyword>
<dbReference type="InterPro" id="IPR037381">
    <property type="entry name" value="RFWD3"/>
</dbReference>
<evidence type="ECO:0000256" key="3">
    <source>
        <dbReference type="ARBA" id="ARBA00022833"/>
    </source>
</evidence>
<dbReference type="EMBL" id="KZ293647">
    <property type="protein sequence ID" value="PBK99825.1"/>
    <property type="molecule type" value="Genomic_DNA"/>
</dbReference>
<evidence type="ECO:0000256" key="1">
    <source>
        <dbReference type="ARBA" id="ARBA00022723"/>
    </source>
</evidence>
<dbReference type="InterPro" id="IPR013083">
    <property type="entry name" value="Znf_RING/FYVE/PHD"/>
</dbReference>
<dbReference type="GO" id="GO:0005634">
    <property type="term" value="C:nucleus"/>
    <property type="evidence" value="ECO:0007669"/>
    <property type="project" value="InterPro"/>
</dbReference>
<dbReference type="InterPro" id="IPR001841">
    <property type="entry name" value="Znf_RING"/>
</dbReference>
<gene>
    <name evidence="7" type="ORF">ARMGADRAFT_518948</name>
</gene>
<organism evidence="7 8">
    <name type="scientific">Armillaria gallica</name>
    <name type="common">Bulbous honey fungus</name>
    <name type="synonym">Armillaria bulbosa</name>
    <dbReference type="NCBI Taxonomy" id="47427"/>
    <lineage>
        <taxon>Eukaryota</taxon>
        <taxon>Fungi</taxon>
        <taxon>Dikarya</taxon>
        <taxon>Basidiomycota</taxon>
        <taxon>Agaricomycotina</taxon>
        <taxon>Agaricomycetes</taxon>
        <taxon>Agaricomycetidae</taxon>
        <taxon>Agaricales</taxon>
        <taxon>Marasmiineae</taxon>
        <taxon>Physalacriaceae</taxon>
        <taxon>Armillaria</taxon>
    </lineage>
</organism>
<dbReference type="Gene3D" id="3.30.40.10">
    <property type="entry name" value="Zinc/RING finger domain, C3HC4 (zinc finger)"/>
    <property type="match status" value="1"/>
</dbReference>
<keyword evidence="8" id="KW-1185">Reference proteome</keyword>
<keyword evidence="2 4" id="KW-0863">Zinc-finger</keyword>
<dbReference type="InterPro" id="IPR018957">
    <property type="entry name" value="Znf_C3HC4_RING-type"/>
</dbReference>
<evidence type="ECO:0000256" key="5">
    <source>
        <dbReference type="SAM" id="Coils"/>
    </source>
</evidence>
<dbReference type="PROSITE" id="PS50089">
    <property type="entry name" value="ZF_RING_2"/>
    <property type="match status" value="1"/>
</dbReference>
<evidence type="ECO:0000259" key="6">
    <source>
        <dbReference type="PROSITE" id="PS50089"/>
    </source>
</evidence>
<keyword evidence="1" id="KW-0479">Metal-binding</keyword>
<dbReference type="SMART" id="SM00184">
    <property type="entry name" value="RING"/>
    <property type="match status" value="1"/>
</dbReference>
<protein>
    <recommendedName>
        <fullName evidence="6">RING-type domain-containing protein</fullName>
    </recommendedName>
</protein>
<dbReference type="GO" id="GO:0008270">
    <property type="term" value="F:zinc ion binding"/>
    <property type="evidence" value="ECO:0007669"/>
    <property type="project" value="UniProtKB-KW"/>
</dbReference>
<dbReference type="PROSITE" id="PS00518">
    <property type="entry name" value="ZF_RING_1"/>
    <property type="match status" value="1"/>
</dbReference>
<dbReference type="GO" id="GO:0036297">
    <property type="term" value="P:interstrand cross-link repair"/>
    <property type="evidence" value="ECO:0007669"/>
    <property type="project" value="InterPro"/>
</dbReference>
<evidence type="ECO:0000313" key="7">
    <source>
        <dbReference type="EMBL" id="PBK99825.1"/>
    </source>
</evidence>
<dbReference type="SUPFAM" id="SSF57850">
    <property type="entry name" value="RING/U-box"/>
    <property type="match status" value="1"/>
</dbReference>
<keyword evidence="5" id="KW-0175">Coiled coil</keyword>
<dbReference type="InterPro" id="IPR017907">
    <property type="entry name" value="Znf_RING_CS"/>
</dbReference>